<keyword evidence="2" id="KW-1185">Reference proteome</keyword>
<sequence length="147" mass="16471">MKPTRPRIKWIKKIEPSKPRIIIKIKNHETLSASAIATSRVPLPKVKKSTKRQTYKTSILPYDPCYSSPETLSDAAEKESSIKVAIAEYATAQDRASKVAMMNAEKEEASKVHGYDARDIEAAEILIAMSRGEYCNNMCLSDQQVQI</sequence>
<protein>
    <submittedName>
        <fullName evidence="1">Uncharacterized protein</fullName>
    </submittedName>
</protein>
<organism evidence="1 2">
    <name type="scientific">Sporothrix epigloea</name>
    <dbReference type="NCBI Taxonomy" id="1892477"/>
    <lineage>
        <taxon>Eukaryota</taxon>
        <taxon>Fungi</taxon>
        <taxon>Dikarya</taxon>
        <taxon>Ascomycota</taxon>
        <taxon>Pezizomycotina</taxon>
        <taxon>Sordariomycetes</taxon>
        <taxon>Sordariomycetidae</taxon>
        <taxon>Ophiostomatales</taxon>
        <taxon>Ophiostomataceae</taxon>
        <taxon>Sporothrix</taxon>
    </lineage>
</organism>
<proteinExistence type="predicted"/>
<dbReference type="Proteomes" id="UP001642501">
    <property type="component" value="Unassembled WGS sequence"/>
</dbReference>
<comment type="caution">
    <text evidence="1">The sequence shown here is derived from an EMBL/GenBank/DDBJ whole genome shotgun (WGS) entry which is preliminary data.</text>
</comment>
<dbReference type="EMBL" id="CAWUOM010000007">
    <property type="protein sequence ID" value="CAK7263916.1"/>
    <property type="molecule type" value="Genomic_DNA"/>
</dbReference>
<evidence type="ECO:0000313" key="2">
    <source>
        <dbReference type="Proteomes" id="UP001642501"/>
    </source>
</evidence>
<evidence type="ECO:0000313" key="1">
    <source>
        <dbReference type="EMBL" id="CAK7263916.1"/>
    </source>
</evidence>
<name>A0ABP0D6T3_9PEZI</name>
<reference evidence="1 2" key="1">
    <citation type="submission" date="2024-01" db="EMBL/GenBank/DDBJ databases">
        <authorList>
            <person name="Allen C."/>
            <person name="Tagirdzhanova G."/>
        </authorList>
    </citation>
    <scope>NUCLEOTIDE SEQUENCE [LARGE SCALE GENOMIC DNA]</scope>
    <source>
        <strain evidence="1 2">CBS 573.63</strain>
    </source>
</reference>
<accession>A0ABP0D6T3</accession>
<gene>
    <name evidence="1" type="ORF">SEPCBS57363_000817</name>
</gene>